<evidence type="ECO:0000256" key="9">
    <source>
        <dbReference type="SAM" id="MobiDB-lite"/>
    </source>
</evidence>
<dbReference type="Pfam" id="PF00005">
    <property type="entry name" value="ABC_tran"/>
    <property type="match status" value="1"/>
</dbReference>
<dbReference type="STRING" id="1344003.SAMN05445060_1377"/>
<keyword evidence="12" id="KW-1185">Reference proteome</keyword>
<dbReference type="PROSITE" id="PS00211">
    <property type="entry name" value="ABC_TRANSPORTER_1"/>
    <property type="match status" value="1"/>
</dbReference>
<protein>
    <submittedName>
        <fullName evidence="11">ABC-2 type transport system ATP-binding protein</fullName>
    </submittedName>
</protein>
<dbReference type="GO" id="GO:0046677">
    <property type="term" value="P:response to antibiotic"/>
    <property type="evidence" value="ECO:0007669"/>
    <property type="project" value="UniProtKB-KW"/>
</dbReference>
<dbReference type="GO" id="GO:0055085">
    <property type="term" value="P:transmembrane transport"/>
    <property type="evidence" value="ECO:0007669"/>
    <property type="project" value="UniProtKB-ARBA"/>
</dbReference>
<feature type="region of interest" description="Disordered" evidence="9">
    <location>
        <begin position="1"/>
        <end position="28"/>
    </location>
</feature>
<evidence type="ECO:0000256" key="2">
    <source>
        <dbReference type="ARBA" id="ARBA00022448"/>
    </source>
</evidence>
<dbReference type="InterPro" id="IPR003593">
    <property type="entry name" value="AAA+_ATPase"/>
</dbReference>
<proteinExistence type="predicted"/>
<dbReference type="GO" id="GO:0016887">
    <property type="term" value="F:ATP hydrolysis activity"/>
    <property type="evidence" value="ECO:0007669"/>
    <property type="project" value="InterPro"/>
</dbReference>
<reference evidence="11 12" key="1">
    <citation type="submission" date="2017-01" db="EMBL/GenBank/DDBJ databases">
        <authorList>
            <person name="Mah S.A."/>
            <person name="Swanson W.J."/>
            <person name="Moy G.W."/>
            <person name="Vacquier V.D."/>
        </authorList>
    </citation>
    <scope>NUCLEOTIDE SEQUENCE [LARGE SCALE GENOMIC DNA]</scope>
    <source>
        <strain evidence="11 12">CPCC 203464</strain>
    </source>
</reference>
<dbReference type="InterPro" id="IPR027417">
    <property type="entry name" value="P-loop_NTPase"/>
</dbReference>
<dbReference type="FunFam" id="3.40.50.300:FF:000589">
    <property type="entry name" value="ABC transporter, ATP-binding subunit"/>
    <property type="match status" value="1"/>
</dbReference>
<evidence type="ECO:0000256" key="3">
    <source>
        <dbReference type="ARBA" id="ARBA00022475"/>
    </source>
</evidence>
<sequence>MGGDLTERGAVTSDHDSGDHTPGRGEPALRVRGLVKRFGATTAVGGLDFDLPRGRILALLGPNGAGKTTTVEICEGFTSPDDGEVRVLGLDPVADNDRLRSRIGVMLQGGGAYPGARAGEMLRLCAAYSADPLDPDWLLRTLGLADAQRTSYRRLSGGQQQRLALACALVGRPELVFLDEPTAGMDAHARLLVWELIGRLRDDGVAVLLTTHLMDEAEDLADDVLIIDHGVTVAAGSPAELTSRGAENELRFTAPVGLDLTLLRTVLPEDYHCTEPTPGTYLVSGQVTPQVLATVTGWCAKINVLATNLRVETRSLEDVFLDLTGRELRP</sequence>
<dbReference type="SMART" id="SM00382">
    <property type="entry name" value="AAA"/>
    <property type="match status" value="1"/>
</dbReference>
<dbReference type="AlphaFoldDB" id="A0A1N7EJS8"/>
<keyword evidence="2" id="KW-0813">Transport</keyword>
<keyword evidence="3" id="KW-1003">Cell membrane</keyword>
<dbReference type="SUPFAM" id="SSF52540">
    <property type="entry name" value="P-loop containing nucleoside triphosphate hydrolases"/>
    <property type="match status" value="1"/>
</dbReference>
<keyword evidence="5 11" id="KW-0067">ATP-binding</keyword>
<dbReference type="PANTHER" id="PTHR42711:SF16">
    <property type="entry name" value="ABC TRANSPORTER ATP-BINDING PROTEIN"/>
    <property type="match status" value="1"/>
</dbReference>
<dbReference type="GO" id="GO:0005524">
    <property type="term" value="F:ATP binding"/>
    <property type="evidence" value="ECO:0007669"/>
    <property type="project" value="UniProtKB-KW"/>
</dbReference>
<keyword evidence="7" id="KW-0472">Membrane</keyword>
<accession>A0A1N7EJS8</accession>
<keyword evidence="6" id="KW-1278">Translocase</keyword>
<dbReference type="EMBL" id="FTNT01000003">
    <property type="protein sequence ID" value="SIR88248.1"/>
    <property type="molecule type" value="Genomic_DNA"/>
</dbReference>
<evidence type="ECO:0000256" key="7">
    <source>
        <dbReference type="ARBA" id="ARBA00023136"/>
    </source>
</evidence>
<evidence type="ECO:0000256" key="5">
    <source>
        <dbReference type="ARBA" id="ARBA00022840"/>
    </source>
</evidence>
<evidence type="ECO:0000259" key="10">
    <source>
        <dbReference type="PROSITE" id="PS50893"/>
    </source>
</evidence>
<organism evidence="11 12">
    <name type="scientific">Williamsia sterculiae</name>
    <dbReference type="NCBI Taxonomy" id="1344003"/>
    <lineage>
        <taxon>Bacteria</taxon>
        <taxon>Bacillati</taxon>
        <taxon>Actinomycetota</taxon>
        <taxon>Actinomycetes</taxon>
        <taxon>Mycobacteriales</taxon>
        <taxon>Nocardiaceae</taxon>
        <taxon>Williamsia</taxon>
    </lineage>
</organism>
<gene>
    <name evidence="11" type="ORF">SAMN05445060_1377</name>
</gene>
<dbReference type="PROSITE" id="PS50893">
    <property type="entry name" value="ABC_TRANSPORTER_2"/>
    <property type="match status" value="1"/>
</dbReference>
<dbReference type="InterPro" id="IPR017871">
    <property type="entry name" value="ABC_transporter-like_CS"/>
</dbReference>
<evidence type="ECO:0000256" key="1">
    <source>
        <dbReference type="ARBA" id="ARBA00004202"/>
    </source>
</evidence>
<dbReference type="InterPro" id="IPR050763">
    <property type="entry name" value="ABC_transporter_ATP-binding"/>
</dbReference>
<evidence type="ECO:0000256" key="4">
    <source>
        <dbReference type="ARBA" id="ARBA00022741"/>
    </source>
</evidence>
<dbReference type="GO" id="GO:0005886">
    <property type="term" value="C:plasma membrane"/>
    <property type="evidence" value="ECO:0007669"/>
    <property type="project" value="UniProtKB-SubCell"/>
</dbReference>
<feature type="compositionally biased region" description="Basic and acidic residues" evidence="9">
    <location>
        <begin position="13"/>
        <end position="28"/>
    </location>
</feature>
<keyword evidence="8" id="KW-0046">Antibiotic resistance</keyword>
<evidence type="ECO:0000313" key="12">
    <source>
        <dbReference type="Proteomes" id="UP000186218"/>
    </source>
</evidence>
<evidence type="ECO:0000256" key="6">
    <source>
        <dbReference type="ARBA" id="ARBA00022967"/>
    </source>
</evidence>
<name>A0A1N7EJS8_9NOCA</name>
<dbReference type="InterPro" id="IPR003439">
    <property type="entry name" value="ABC_transporter-like_ATP-bd"/>
</dbReference>
<dbReference type="CDD" id="cd03230">
    <property type="entry name" value="ABC_DR_subfamily_A"/>
    <property type="match status" value="1"/>
</dbReference>
<feature type="domain" description="ABC transporter" evidence="10">
    <location>
        <begin position="29"/>
        <end position="254"/>
    </location>
</feature>
<dbReference type="Proteomes" id="UP000186218">
    <property type="component" value="Unassembled WGS sequence"/>
</dbReference>
<dbReference type="Gene3D" id="3.40.50.300">
    <property type="entry name" value="P-loop containing nucleotide triphosphate hydrolases"/>
    <property type="match status" value="1"/>
</dbReference>
<keyword evidence="4" id="KW-0547">Nucleotide-binding</keyword>
<comment type="subcellular location">
    <subcellularLocation>
        <location evidence="1">Cell membrane</location>
        <topology evidence="1">Peripheral membrane protein</topology>
    </subcellularLocation>
</comment>
<evidence type="ECO:0000313" key="11">
    <source>
        <dbReference type="EMBL" id="SIR88248.1"/>
    </source>
</evidence>
<dbReference type="PANTHER" id="PTHR42711">
    <property type="entry name" value="ABC TRANSPORTER ATP-BINDING PROTEIN"/>
    <property type="match status" value="1"/>
</dbReference>
<evidence type="ECO:0000256" key="8">
    <source>
        <dbReference type="ARBA" id="ARBA00023251"/>
    </source>
</evidence>